<reference evidence="3 4" key="1">
    <citation type="submission" date="2016-09" db="EMBL/GenBank/DDBJ databases">
        <title>The complete genome sequences of Rhizobium gallicum, symbiovars gallicum and phaseoli, symbionts associated to common bean (Phaseolus vulgaris).</title>
        <authorList>
            <person name="Bustos P."/>
            <person name="Santamaria R.I."/>
            <person name="Perez-Carrascal O.M."/>
            <person name="Juarez S."/>
            <person name="Lozano L."/>
            <person name="Martinez-Flores I."/>
            <person name="Martinez-Romero E."/>
            <person name="Cevallos M."/>
            <person name="Romero D."/>
            <person name="Davila G."/>
            <person name="Gonzalez V."/>
        </authorList>
    </citation>
    <scope>NUCLEOTIDE SEQUENCE [LARGE SCALE GENOMIC DNA]</scope>
    <source>
        <strain evidence="3 4">IE4872</strain>
    </source>
</reference>
<evidence type="ECO:0000256" key="1">
    <source>
        <dbReference type="SAM" id="MobiDB-lite"/>
    </source>
</evidence>
<feature type="chain" id="PRO_5012747005" description="Secreted protein" evidence="2">
    <location>
        <begin position="20"/>
        <end position="117"/>
    </location>
</feature>
<accession>A0A1L5NEI9</accession>
<evidence type="ECO:0000256" key="2">
    <source>
        <dbReference type="SAM" id="SignalP"/>
    </source>
</evidence>
<feature type="compositionally biased region" description="Polar residues" evidence="1">
    <location>
        <begin position="91"/>
        <end position="107"/>
    </location>
</feature>
<evidence type="ECO:0008006" key="5">
    <source>
        <dbReference type="Google" id="ProtNLM"/>
    </source>
</evidence>
<evidence type="ECO:0000313" key="3">
    <source>
        <dbReference type="EMBL" id="APO66311.1"/>
    </source>
</evidence>
<sequence length="117" mass="11305">MEDALMFIRFIASSIVAVAAATTAVAQTTGTQGGSGGGTTIAPTPNNTGSGTTRTDPGITNSTINSGAVDLNRSGSTINPSGVNPAIPSSPACTNATGQQDDAATGTSGLGCPPLPR</sequence>
<gene>
    <name evidence="3" type="ORF">IE4872_CH00651</name>
</gene>
<feature type="signal peptide" evidence="2">
    <location>
        <begin position="1"/>
        <end position="19"/>
    </location>
</feature>
<dbReference type="AlphaFoldDB" id="A0A1L5NEI9"/>
<feature type="compositionally biased region" description="Polar residues" evidence="1">
    <location>
        <begin position="73"/>
        <end position="82"/>
    </location>
</feature>
<feature type="compositionally biased region" description="Polar residues" evidence="1">
    <location>
        <begin position="46"/>
        <end position="66"/>
    </location>
</feature>
<dbReference type="Proteomes" id="UP000184749">
    <property type="component" value="Chromosome"/>
</dbReference>
<keyword evidence="2" id="KW-0732">Signal</keyword>
<dbReference type="EMBL" id="CP017101">
    <property type="protein sequence ID" value="APO66311.1"/>
    <property type="molecule type" value="Genomic_DNA"/>
</dbReference>
<proteinExistence type="predicted"/>
<name>A0A1L5NEI9_9HYPH</name>
<feature type="region of interest" description="Disordered" evidence="1">
    <location>
        <begin position="28"/>
        <end position="117"/>
    </location>
</feature>
<evidence type="ECO:0000313" key="4">
    <source>
        <dbReference type="Proteomes" id="UP000184749"/>
    </source>
</evidence>
<protein>
    <recommendedName>
        <fullName evidence="5">Secreted protein</fullName>
    </recommendedName>
</protein>
<organism evidence="3 4">
    <name type="scientific">Rhizobium gallicum</name>
    <dbReference type="NCBI Taxonomy" id="56730"/>
    <lineage>
        <taxon>Bacteria</taxon>
        <taxon>Pseudomonadati</taxon>
        <taxon>Pseudomonadota</taxon>
        <taxon>Alphaproteobacteria</taxon>
        <taxon>Hyphomicrobiales</taxon>
        <taxon>Rhizobiaceae</taxon>
        <taxon>Rhizobium/Agrobacterium group</taxon>
        <taxon>Rhizobium</taxon>
    </lineage>
</organism>